<dbReference type="GO" id="GO:0004034">
    <property type="term" value="F:aldose 1-epimerase activity"/>
    <property type="evidence" value="ECO:0007669"/>
    <property type="project" value="UniProtKB-EC"/>
</dbReference>
<evidence type="ECO:0000256" key="3">
    <source>
        <dbReference type="ARBA" id="ARBA00005028"/>
    </source>
</evidence>
<evidence type="ECO:0000256" key="5">
    <source>
        <dbReference type="ARBA" id="ARBA00011245"/>
    </source>
</evidence>
<dbReference type="InterPro" id="IPR011013">
    <property type="entry name" value="Gal_mutarotase_sf_dom"/>
</dbReference>
<comment type="pathway">
    <text evidence="3 11">Carbohydrate metabolism; hexose metabolism.</text>
</comment>
<feature type="binding site" evidence="14">
    <location>
        <begin position="170"/>
        <end position="172"/>
    </location>
    <ligand>
        <name>beta-D-galactose</name>
        <dbReference type="ChEBI" id="CHEBI:27667"/>
    </ligand>
</feature>
<feature type="active site" description="Proton acceptor" evidence="12">
    <location>
        <position position="305"/>
    </location>
</feature>
<comment type="caution">
    <text evidence="15">The sequence shown here is derived from an EMBL/GenBank/DDBJ whole genome shotgun (WGS) entry which is preliminary data.</text>
</comment>
<name>A0A364Y7V8_9BACT</name>
<evidence type="ECO:0000256" key="4">
    <source>
        <dbReference type="ARBA" id="ARBA00006206"/>
    </source>
</evidence>
<dbReference type="FunFam" id="2.70.98.10:FF:000003">
    <property type="entry name" value="Aldose 1-epimerase"/>
    <property type="match status" value="1"/>
</dbReference>
<evidence type="ECO:0000313" key="15">
    <source>
        <dbReference type="EMBL" id="RAW01904.1"/>
    </source>
</evidence>
<dbReference type="EMBL" id="QMFY01000003">
    <property type="protein sequence ID" value="RAW01904.1"/>
    <property type="molecule type" value="Genomic_DNA"/>
</dbReference>
<accession>A0A364Y7V8</accession>
<comment type="cofactor">
    <cofactor evidence="1">
        <name>Ca(2+)</name>
        <dbReference type="ChEBI" id="CHEBI:29108"/>
    </cofactor>
</comment>
<dbReference type="SUPFAM" id="SSF74650">
    <property type="entry name" value="Galactose mutarotase-like"/>
    <property type="match status" value="1"/>
</dbReference>
<dbReference type="PIRSF" id="PIRSF005096">
    <property type="entry name" value="GALM"/>
    <property type="match status" value="1"/>
</dbReference>
<keyword evidence="6" id="KW-0963">Cytoplasm</keyword>
<evidence type="ECO:0000256" key="10">
    <source>
        <dbReference type="ARBA" id="ARBA00023277"/>
    </source>
</evidence>
<protein>
    <recommendedName>
        <fullName evidence="11">Aldose 1-epimerase</fullName>
        <ecNumber evidence="11">5.1.3.3</ecNumber>
    </recommendedName>
</protein>
<comment type="subcellular location">
    <subcellularLocation>
        <location evidence="2">Cytoplasm</location>
    </subcellularLocation>
</comment>
<evidence type="ECO:0000256" key="1">
    <source>
        <dbReference type="ARBA" id="ARBA00001913"/>
    </source>
</evidence>
<dbReference type="PANTHER" id="PTHR10091">
    <property type="entry name" value="ALDOSE-1-EPIMERASE"/>
    <property type="match status" value="1"/>
</dbReference>
<keyword evidence="7" id="KW-0597">Phosphoprotein</keyword>
<dbReference type="InterPro" id="IPR008183">
    <property type="entry name" value="Aldose_1/G6P_1-epimerase"/>
</dbReference>
<reference evidence="15 16" key="1">
    <citation type="submission" date="2018-06" db="EMBL/GenBank/DDBJ databases">
        <title>Chryseolinea flavus sp. nov., a member of the phylum Bacteroidetes isolated from soil.</title>
        <authorList>
            <person name="Li Y."/>
            <person name="Wang J."/>
        </authorList>
    </citation>
    <scope>NUCLEOTIDE SEQUENCE [LARGE SCALE GENOMIC DNA]</scope>
    <source>
        <strain evidence="15 16">SDU1-6</strain>
    </source>
</reference>
<dbReference type="InterPro" id="IPR014718">
    <property type="entry name" value="GH-type_carb-bd"/>
</dbReference>
<dbReference type="Pfam" id="PF01263">
    <property type="entry name" value="Aldose_epim"/>
    <property type="match status" value="1"/>
</dbReference>
<dbReference type="PANTHER" id="PTHR10091:SF0">
    <property type="entry name" value="GALACTOSE MUTAROTASE"/>
    <property type="match status" value="1"/>
</dbReference>
<keyword evidence="8" id="KW-0106">Calcium</keyword>
<dbReference type="GO" id="GO:0005737">
    <property type="term" value="C:cytoplasm"/>
    <property type="evidence" value="ECO:0007669"/>
    <property type="project" value="UniProtKB-SubCell"/>
</dbReference>
<keyword evidence="10 11" id="KW-0119">Carbohydrate metabolism</keyword>
<dbReference type="NCBIfam" id="NF008277">
    <property type="entry name" value="PRK11055.1"/>
    <property type="match status" value="1"/>
</dbReference>
<dbReference type="OrthoDB" id="9779408at2"/>
<dbReference type="GO" id="GO:0006006">
    <property type="term" value="P:glucose metabolic process"/>
    <property type="evidence" value="ECO:0007669"/>
    <property type="project" value="TreeGrafter"/>
</dbReference>
<keyword evidence="9 11" id="KW-0413">Isomerase</keyword>
<proteinExistence type="inferred from homology"/>
<evidence type="ECO:0000256" key="8">
    <source>
        <dbReference type="ARBA" id="ARBA00022837"/>
    </source>
</evidence>
<dbReference type="GO" id="GO:0030246">
    <property type="term" value="F:carbohydrate binding"/>
    <property type="evidence" value="ECO:0007669"/>
    <property type="project" value="InterPro"/>
</dbReference>
<feature type="binding site" evidence="13">
    <location>
        <position position="242"/>
    </location>
    <ligand>
        <name>beta-D-galactose</name>
        <dbReference type="ChEBI" id="CHEBI:27667"/>
    </ligand>
</feature>
<dbReference type="AlphaFoldDB" id="A0A364Y7V8"/>
<evidence type="ECO:0000256" key="2">
    <source>
        <dbReference type="ARBA" id="ARBA00004496"/>
    </source>
</evidence>
<evidence type="ECO:0000256" key="11">
    <source>
        <dbReference type="PIRNR" id="PIRNR005096"/>
    </source>
</evidence>
<dbReference type="UniPathway" id="UPA00242"/>
<feature type="active site" description="Proton donor" evidence="12">
    <location>
        <position position="170"/>
    </location>
</feature>
<keyword evidence="16" id="KW-1185">Reference proteome</keyword>
<dbReference type="InterPro" id="IPR047215">
    <property type="entry name" value="Galactose_mutarotase-like"/>
</dbReference>
<dbReference type="Gene3D" id="2.70.98.10">
    <property type="match status" value="1"/>
</dbReference>
<dbReference type="EC" id="5.1.3.3" evidence="11"/>
<evidence type="ECO:0000313" key="16">
    <source>
        <dbReference type="Proteomes" id="UP000251889"/>
    </source>
</evidence>
<dbReference type="GO" id="GO:0033499">
    <property type="term" value="P:galactose catabolic process via UDP-galactose, Leloir pathway"/>
    <property type="evidence" value="ECO:0007669"/>
    <property type="project" value="TreeGrafter"/>
</dbReference>
<dbReference type="Proteomes" id="UP000251889">
    <property type="component" value="Unassembled WGS sequence"/>
</dbReference>
<evidence type="ECO:0000256" key="13">
    <source>
        <dbReference type="PIRSR" id="PIRSR005096-2"/>
    </source>
</evidence>
<comment type="subunit">
    <text evidence="5">Monomer.</text>
</comment>
<evidence type="ECO:0000256" key="6">
    <source>
        <dbReference type="ARBA" id="ARBA00022490"/>
    </source>
</evidence>
<evidence type="ECO:0000256" key="9">
    <source>
        <dbReference type="ARBA" id="ARBA00023235"/>
    </source>
</evidence>
<gene>
    <name evidence="15" type="ORF">DQQ10_08890</name>
</gene>
<comment type="catalytic activity">
    <reaction evidence="11">
        <text>alpha-D-glucose = beta-D-glucose</text>
        <dbReference type="Rhea" id="RHEA:10264"/>
        <dbReference type="ChEBI" id="CHEBI:15903"/>
        <dbReference type="ChEBI" id="CHEBI:17925"/>
        <dbReference type="EC" id="5.1.3.3"/>
    </reaction>
</comment>
<feature type="binding site" evidence="14">
    <location>
        <begin position="70"/>
        <end position="71"/>
    </location>
    <ligand>
        <name>beta-D-galactose</name>
        <dbReference type="ChEBI" id="CHEBI:27667"/>
    </ligand>
</feature>
<evidence type="ECO:0000256" key="14">
    <source>
        <dbReference type="PIRSR" id="PIRSR005096-3"/>
    </source>
</evidence>
<dbReference type="CDD" id="cd09019">
    <property type="entry name" value="galactose_mutarotase_like"/>
    <property type="match status" value="1"/>
</dbReference>
<sequence>MSDGREVFQYTLSNKNNISVGVINYGGIITSIVVPDRNGKFEDIALGFDTLEDYKAYSPYFGAIIGRYGNRIGNGRFTIDGTEYHVAQNNNGQHLHGGLKGFDKVYWTIEPFDSDEGAALKLTYLSPDGEEGYPGNLSVEVIYLLTDGNEFKILISATTDKKTIVNLTTHSYFNLLGNAKRDILDHQIQLFADQFVPVSSTLIPTGKLESVGNTPFDFRTPHTIGEGIDSTHEQVQLGLGYDHTWVTGDVGVKKKIAVAYEPTTGRELTVYSTEPGVQFYTGNFLNGAKGKNGVVYPKRYGFCLEPQHFPDSPNKADFPTVILKPGERFHTETVYKFSTR</sequence>
<dbReference type="InterPro" id="IPR015443">
    <property type="entry name" value="Aldose_1-epimerase"/>
</dbReference>
<evidence type="ECO:0000256" key="7">
    <source>
        <dbReference type="ARBA" id="ARBA00022553"/>
    </source>
</evidence>
<evidence type="ECO:0000256" key="12">
    <source>
        <dbReference type="PIRSR" id="PIRSR005096-1"/>
    </source>
</evidence>
<organism evidence="15 16">
    <name type="scientific">Pseudochryseolinea flava</name>
    <dbReference type="NCBI Taxonomy" id="2059302"/>
    <lineage>
        <taxon>Bacteria</taxon>
        <taxon>Pseudomonadati</taxon>
        <taxon>Bacteroidota</taxon>
        <taxon>Cytophagia</taxon>
        <taxon>Cytophagales</taxon>
        <taxon>Fulvivirgaceae</taxon>
        <taxon>Pseudochryseolinea</taxon>
    </lineage>
</organism>
<comment type="similarity">
    <text evidence="4 11">Belongs to the aldose epimerase family.</text>
</comment>